<dbReference type="OrthoDB" id="5815178at2759"/>
<sequence length="112" mass="12756">MYIEFLIVLLAAFCYLQACPPTTPQPSQGNKNKTRRDVDVVKVILVSNQIFDPVRNDNHLQVFRALMDDYMKTKGVIYSKDLVKEQIKNENGMFAVLFIMMGYDCNGVSKAS</sequence>
<proteinExistence type="predicted"/>
<keyword evidence="3" id="KW-1185">Reference proteome</keyword>
<keyword evidence="1" id="KW-0732">Signal</keyword>
<dbReference type="InterPro" id="IPR035126">
    <property type="entry name" value="SCVP"/>
</dbReference>
<dbReference type="Proteomes" id="UP000053660">
    <property type="component" value="Unassembled WGS sequence"/>
</dbReference>
<dbReference type="AlphaFoldDB" id="A0A0B1SP13"/>
<dbReference type="Pfam" id="PF17619">
    <property type="entry name" value="SCVP"/>
    <property type="match status" value="1"/>
</dbReference>
<protein>
    <submittedName>
        <fullName evidence="2">Uncharacterized protein</fullName>
    </submittedName>
</protein>
<gene>
    <name evidence="2" type="ORF">OESDEN_14653</name>
</gene>
<accession>A0A0B1SP13</accession>
<name>A0A0B1SP13_OESDE</name>
<feature type="signal peptide" evidence="1">
    <location>
        <begin position="1"/>
        <end position="18"/>
    </location>
</feature>
<evidence type="ECO:0000256" key="1">
    <source>
        <dbReference type="SAM" id="SignalP"/>
    </source>
</evidence>
<dbReference type="EMBL" id="KN563202">
    <property type="protein sequence ID" value="KHJ85616.1"/>
    <property type="molecule type" value="Genomic_DNA"/>
</dbReference>
<organism evidence="2 3">
    <name type="scientific">Oesophagostomum dentatum</name>
    <name type="common">Nodular worm</name>
    <dbReference type="NCBI Taxonomy" id="61180"/>
    <lineage>
        <taxon>Eukaryota</taxon>
        <taxon>Metazoa</taxon>
        <taxon>Ecdysozoa</taxon>
        <taxon>Nematoda</taxon>
        <taxon>Chromadorea</taxon>
        <taxon>Rhabditida</taxon>
        <taxon>Rhabditina</taxon>
        <taxon>Rhabditomorpha</taxon>
        <taxon>Strongyloidea</taxon>
        <taxon>Strongylidae</taxon>
        <taxon>Oesophagostomum</taxon>
    </lineage>
</organism>
<reference evidence="2 3" key="1">
    <citation type="submission" date="2014-03" db="EMBL/GenBank/DDBJ databases">
        <title>Draft genome of the hookworm Oesophagostomum dentatum.</title>
        <authorList>
            <person name="Mitreva M."/>
        </authorList>
    </citation>
    <scope>NUCLEOTIDE SEQUENCE [LARGE SCALE GENOMIC DNA]</scope>
    <source>
        <strain evidence="2 3">OD-Hann</strain>
    </source>
</reference>
<feature type="chain" id="PRO_5002061050" evidence="1">
    <location>
        <begin position="19"/>
        <end position="112"/>
    </location>
</feature>
<evidence type="ECO:0000313" key="2">
    <source>
        <dbReference type="EMBL" id="KHJ85616.1"/>
    </source>
</evidence>
<evidence type="ECO:0000313" key="3">
    <source>
        <dbReference type="Proteomes" id="UP000053660"/>
    </source>
</evidence>